<dbReference type="Proteomes" id="UP000549616">
    <property type="component" value="Unassembled WGS sequence"/>
</dbReference>
<evidence type="ECO:0000313" key="2">
    <source>
        <dbReference type="Proteomes" id="UP000549616"/>
    </source>
</evidence>
<accession>A0A853B6W7</accession>
<proteinExistence type="predicted"/>
<comment type="caution">
    <text evidence="1">The sequence shown here is derived from an EMBL/GenBank/DDBJ whole genome shotgun (WGS) entry which is preliminary data.</text>
</comment>
<sequence>MLPAELRDGPADVLRRIGGVLVPPGHVLG</sequence>
<gene>
    <name evidence="1" type="ORF">HNR02_004053</name>
</gene>
<dbReference type="EMBL" id="JACCFK010000001">
    <property type="protein sequence ID" value="NYI90730.1"/>
    <property type="molecule type" value="Genomic_DNA"/>
</dbReference>
<evidence type="ECO:0000313" key="1">
    <source>
        <dbReference type="EMBL" id="NYI90730.1"/>
    </source>
</evidence>
<organism evidence="1 2">
    <name type="scientific">Amycolatopsis endophytica</name>
    <dbReference type="NCBI Taxonomy" id="860233"/>
    <lineage>
        <taxon>Bacteria</taxon>
        <taxon>Bacillati</taxon>
        <taxon>Actinomycetota</taxon>
        <taxon>Actinomycetes</taxon>
        <taxon>Pseudonocardiales</taxon>
        <taxon>Pseudonocardiaceae</taxon>
        <taxon>Amycolatopsis</taxon>
    </lineage>
</organism>
<dbReference type="AlphaFoldDB" id="A0A853B6W7"/>
<keyword evidence="2" id="KW-1185">Reference proteome</keyword>
<reference evidence="1 2" key="1">
    <citation type="submission" date="2020-07" db="EMBL/GenBank/DDBJ databases">
        <title>Sequencing the genomes of 1000 actinobacteria strains.</title>
        <authorList>
            <person name="Klenk H.-P."/>
        </authorList>
    </citation>
    <scope>NUCLEOTIDE SEQUENCE [LARGE SCALE GENOMIC DNA]</scope>
    <source>
        <strain evidence="1 2">DSM 104006</strain>
    </source>
</reference>
<name>A0A853B6W7_9PSEU</name>
<protein>
    <submittedName>
        <fullName evidence="1">Uncharacterized protein</fullName>
    </submittedName>
</protein>